<keyword evidence="3" id="KW-0050">Antiport</keyword>
<comment type="subcellular location">
    <subcellularLocation>
        <location evidence="1">Membrane</location>
        <topology evidence="1">Multi-pass membrane protein</topology>
    </subcellularLocation>
</comment>
<name>A0A5C7HVN3_9ROSI</name>
<dbReference type="PANTHER" id="PTHR47926">
    <property type="entry name" value="PENTATRICOPEPTIDE REPEAT-CONTAINING PROTEIN"/>
    <property type="match status" value="1"/>
</dbReference>
<evidence type="ECO:0000256" key="7">
    <source>
        <dbReference type="ARBA" id="ARBA00022781"/>
    </source>
</evidence>
<dbReference type="Gene3D" id="1.25.40.10">
    <property type="entry name" value="Tetratricopeptide repeat domain"/>
    <property type="match status" value="5"/>
</dbReference>
<comment type="caution">
    <text evidence="15">The sequence shown here is derived from an EMBL/GenBank/DDBJ whole genome shotgun (WGS) entry which is preliminary data.</text>
</comment>
<dbReference type="NCBIfam" id="TIGR00756">
    <property type="entry name" value="PPR"/>
    <property type="match status" value="4"/>
</dbReference>
<proteinExistence type="inferred from homology"/>
<accession>A0A5C7HVN3</accession>
<dbReference type="InterPro" id="IPR004282">
    <property type="entry name" value="CemA"/>
</dbReference>
<dbReference type="EMBL" id="VAHF01000005">
    <property type="protein sequence ID" value="TXG61181.1"/>
    <property type="molecule type" value="Genomic_DNA"/>
</dbReference>
<organism evidence="15 16">
    <name type="scientific">Acer yangbiense</name>
    <dbReference type="NCBI Taxonomy" id="1000413"/>
    <lineage>
        <taxon>Eukaryota</taxon>
        <taxon>Viridiplantae</taxon>
        <taxon>Streptophyta</taxon>
        <taxon>Embryophyta</taxon>
        <taxon>Tracheophyta</taxon>
        <taxon>Spermatophyta</taxon>
        <taxon>Magnoliopsida</taxon>
        <taxon>eudicotyledons</taxon>
        <taxon>Gunneridae</taxon>
        <taxon>Pentapetalae</taxon>
        <taxon>rosids</taxon>
        <taxon>malvids</taxon>
        <taxon>Sapindales</taxon>
        <taxon>Sapindaceae</taxon>
        <taxon>Hippocastanoideae</taxon>
        <taxon>Acereae</taxon>
        <taxon>Acer</taxon>
    </lineage>
</organism>
<evidence type="ECO:0000256" key="13">
    <source>
        <dbReference type="PROSITE-ProRule" id="PRU00708"/>
    </source>
</evidence>
<feature type="repeat" description="PPR" evidence="13">
    <location>
        <begin position="219"/>
        <end position="253"/>
    </location>
</feature>
<dbReference type="GO" id="GO:0006813">
    <property type="term" value="P:potassium ion transport"/>
    <property type="evidence" value="ECO:0007669"/>
    <property type="project" value="UniProtKB-KW"/>
</dbReference>
<dbReference type="GO" id="GO:0003729">
    <property type="term" value="F:mRNA binding"/>
    <property type="evidence" value="ECO:0007669"/>
    <property type="project" value="UniProtKB-ARBA"/>
</dbReference>
<evidence type="ECO:0000256" key="8">
    <source>
        <dbReference type="ARBA" id="ARBA00022958"/>
    </source>
</evidence>
<dbReference type="Pfam" id="PF13041">
    <property type="entry name" value="PPR_2"/>
    <property type="match status" value="3"/>
</dbReference>
<keyword evidence="4" id="KW-0633">Potassium transport</keyword>
<dbReference type="InterPro" id="IPR011990">
    <property type="entry name" value="TPR-like_helical_dom_sf"/>
</dbReference>
<keyword evidence="7" id="KW-0375">Hydrogen ion transport</keyword>
<keyword evidence="5 14" id="KW-0812">Transmembrane</keyword>
<dbReference type="GO" id="GO:0016020">
    <property type="term" value="C:membrane"/>
    <property type="evidence" value="ECO:0007669"/>
    <property type="project" value="UniProtKB-SubCell"/>
</dbReference>
<dbReference type="GO" id="GO:0009451">
    <property type="term" value="P:RNA modification"/>
    <property type="evidence" value="ECO:0007669"/>
    <property type="project" value="InterPro"/>
</dbReference>
<evidence type="ECO:0000256" key="1">
    <source>
        <dbReference type="ARBA" id="ARBA00004141"/>
    </source>
</evidence>
<keyword evidence="9 14" id="KW-1133">Transmembrane helix</keyword>
<comment type="similarity">
    <text evidence="12">Belongs to the CemA family.</text>
</comment>
<keyword evidence="6" id="KW-0677">Repeat</keyword>
<sequence>MTTTIIRNFTTSVSLTFPNWVIKDMVSKGLYEQTLQLYKQELHPSGIFANTCILPSVIKASSLAHSNQHFGLQLHCIALKTGSDSDPVTSNSLISMYAKLSKLDSAYQLFDTMPQRDTISWNSIINCFCRYGYYFESLKMLKQMYSCGFVPKPELIASIISLCAQTGDLRVGKQIHALIIVDERIELSVFVSTALLDLYSKCHNLLIAFRVFDRMEIKNEVSWTAMISGCIASQNYNMGIDYFRAMQKEGVKPNRVTAMVVLLACSKLDYIKYGKAIHGYAYRHEFDSNDHLSVALMHMYCECTEALHSARNMFERLKIKDVVTWSSIITGYSRSGDHDEAMKLFGLMRVEGIQPNSVTLLAIISACASLSSLNHGLGVHCYILKSGLDFDVFIGNALINMYSKCGCLAASLQIYNEMPAKDLVSCSTLISSYGLHGCGEEALQLFHEMQESGMELDSITVLAILSACNHTGLVEEGKSIFNNVTKNKKIQLTTEHYACYVDLLGKAGKIEDACEVMSKMPMKRGTKMLSSLVSACKIHGRLEVALVLAHKLTESEPENAANYTMLSMVYAECGNWVGVEENFSECFIALTFEGLKDVGLSYSSSYSIRLSGKKQRFSGIIPNAKRNNSNNQSQRKRSWWQRFLFDDDGNWLFMKDDAEMLEEEEFNSSTDEELSENDKFEAWKRRAEAIVELREAQEDMRNEESRRWEDWIVDDNGNGSYSSWSQDSDNGTGEAKNDVLSDASDLIPEKGFVESVRDLVLGREDDDILYEDRVFKYASSNSAKFLAVLIIIPWALDFVVHDYVLMPFLDRYVKTVPLAAQMLDVRRNQKLEMVKDLKFEKARFRLEVEIGKSPPLSDDEMWWELRHKALELQDEWRLENRRAFANIWYHSESGWQTLLEIIVEHYGLEVDQAVITIFICLVPVVIDACVKLWLFKFLPRLSPKVSNIFREMTRH</sequence>
<gene>
    <name evidence="15" type="ORF">EZV62_012544</name>
</gene>
<dbReference type="InterPro" id="IPR002885">
    <property type="entry name" value="PPR_rpt"/>
</dbReference>
<evidence type="ECO:0000256" key="4">
    <source>
        <dbReference type="ARBA" id="ARBA00022538"/>
    </source>
</evidence>
<feature type="transmembrane region" description="Helical" evidence="14">
    <location>
        <begin position="913"/>
        <end position="934"/>
    </location>
</feature>
<dbReference type="GO" id="GO:1902600">
    <property type="term" value="P:proton transmembrane transport"/>
    <property type="evidence" value="ECO:0007669"/>
    <property type="project" value="UniProtKB-KW"/>
</dbReference>
<evidence type="ECO:0000313" key="15">
    <source>
        <dbReference type="EMBL" id="TXG61181.1"/>
    </source>
</evidence>
<feature type="repeat" description="PPR" evidence="13">
    <location>
        <begin position="321"/>
        <end position="355"/>
    </location>
</feature>
<feature type="repeat" description="PPR" evidence="13">
    <location>
        <begin position="422"/>
        <end position="456"/>
    </location>
</feature>
<dbReference type="FunFam" id="1.25.40.10:FF:000227">
    <property type="entry name" value="Pentatricopeptide repeat-containing protein At3g13880"/>
    <property type="match status" value="1"/>
</dbReference>
<evidence type="ECO:0000256" key="2">
    <source>
        <dbReference type="ARBA" id="ARBA00022448"/>
    </source>
</evidence>
<evidence type="ECO:0000256" key="11">
    <source>
        <dbReference type="ARBA" id="ARBA00023136"/>
    </source>
</evidence>
<evidence type="ECO:0000256" key="5">
    <source>
        <dbReference type="ARBA" id="ARBA00022692"/>
    </source>
</evidence>
<dbReference type="PANTHER" id="PTHR47926:SF347">
    <property type="entry name" value="PENTATRICOPEPTIDE REPEAT-CONTAINING PROTEIN"/>
    <property type="match status" value="1"/>
</dbReference>
<dbReference type="Proteomes" id="UP000323000">
    <property type="component" value="Chromosome 5"/>
</dbReference>
<keyword evidence="10" id="KW-0406">Ion transport</keyword>
<evidence type="ECO:0000256" key="6">
    <source>
        <dbReference type="ARBA" id="ARBA00022737"/>
    </source>
</evidence>
<dbReference type="PROSITE" id="PS51375">
    <property type="entry name" value="PPR"/>
    <property type="match status" value="5"/>
</dbReference>
<evidence type="ECO:0000313" key="16">
    <source>
        <dbReference type="Proteomes" id="UP000323000"/>
    </source>
</evidence>
<evidence type="ECO:0000256" key="14">
    <source>
        <dbReference type="SAM" id="Phobius"/>
    </source>
</evidence>
<evidence type="ECO:0000256" key="3">
    <source>
        <dbReference type="ARBA" id="ARBA00022449"/>
    </source>
</evidence>
<feature type="repeat" description="PPR" evidence="13">
    <location>
        <begin position="86"/>
        <end position="116"/>
    </location>
</feature>
<dbReference type="AlphaFoldDB" id="A0A5C7HVN3"/>
<reference evidence="16" key="1">
    <citation type="journal article" date="2019" name="Gigascience">
        <title>De novo genome assembly of the endangered Acer yangbiense, a plant species with extremely small populations endemic to Yunnan Province, China.</title>
        <authorList>
            <person name="Yang J."/>
            <person name="Wariss H.M."/>
            <person name="Tao L."/>
            <person name="Zhang R."/>
            <person name="Yun Q."/>
            <person name="Hollingsworth P."/>
            <person name="Dao Z."/>
            <person name="Luo G."/>
            <person name="Guo H."/>
            <person name="Ma Y."/>
            <person name="Sun W."/>
        </authorList>
    </citation>
    <scope>NUCLEOTIDE SEQUENCE [LARGE SCALE GENOMIC DNA]</scope>
    <source>
        <strain evidence="16">cv. Malutang</strain>
    </source>
</reference>
<protein>
    <submittedName>
        <fullName evidence="15">Uncharacterized protein</fullName>
    </submittedName>
</protein>
<dbReference type="Pfam" id="PF01535">
    <property type="entry name" value="PPR"/>
    <property type="match status" value="5"/>
</dbReference>
<dbReference type="FunFam" id="1.25.40.10:FF:000073">
    <property type="entry name" value="Pentatricopeptide repeat-containing protein chloroplastic"/>
    <property type="match status" value="1"/>
</dbReference>
<dbReference type="OrthoDB" id="1871818at2759"/>
<evidence type="ECO:0000256" key="9">
    <source>
        <dbReference type="ARBA" id="ARBA00022989"/>
    </source>
</evidence>
<dbReference type="InterPro" id="IPR046960">
    <property type="entry name" value="PPR_At4g14850-like_plant"/>
</dbReference>
<keyword evidence="11 14" id="KW-0472">Membrane</keyword>
<keyword evidence="16" id="KW-1185">Reference proteome</keyword>
<keyword evidence="2" id="KW-0813">Transport</keyword>
<evidence type="ECO:0000256" key="10">
    <source>
        <dbReference type="ARBA" id="ARBA00023065"/>
    </source>
</evidence>
<keyword evidence="8" id="KW-0630">Potassium</keyword>
<feature type="repeat" description="PPR" evidence="13">
    <location>
        <begin position="117"/>
        <end position="151"/>
    </location>
</feature>
<dbReference type="GO" id="GO:0015297">
    <property type="term" value="F:antiporter activity"/>
    <property type="evidence" value="ECO:0007669"/>
    <property type="project" value="UniProtKB-KW"/>
</dbReference>
<dbReference type="FunFam" id="1.25.40.10:FF:000090">
    <property type="entry name" value="Pentatricopeptide repeat-containing protein, chloroplastic"/>
    <property type="match status" value="1"/>
</dbReference>
<dbReference type="Pfam" id="PF03040">
    <property type="entry name" value="CemA"/>
    <property type="match status" value="2"/>
</dbReference>
<evidence type="ECO:0000256" key="12">
    <source>
        <dbReference type="ARBA" id="ARBA00043980"/>
    </source>
</evidence>